<dbReference type="Pfam" id="PF09033">
    <property type="entry name" value="DFF-C"/>
    <property type="match status" value="1"/>
</dbReference>
<dbReference type="PANTHER" id="PTHR12306:SF16">
    <property type="entry name" value="DNAATION FACTOR SUBUNIT ALPHA"/>
    <property type="match status" value="1"/>
</dbReference>
<dbReference type="GO" id="GO:0044183">
    <property type="term" value="F:protein folding chaperone"/>
    <property type="evidence" value="ECO:0007669"/>
    <property type="project" value="Ensembl"/>
</dbReference>
<feature type="domain" description="CIDE-N" evidence="3">
    <location>
        <begin position="10"/>
        <end position="89"/>
    </location>
</feature>
<proteinExistence type="predicted"/>
<reference evidence="5" key="1">
    <citation type="submission" date="2025-08" db="UniProtKB">
        <authorList>
            <consortium name="RefSeq"/>
        </authorList>
    </citation>
    <scope>IDENTIFICATION</scope>
</reference>
<keyword evidence="4" id="KW-1185">Reference proteome</keyword>
<dbReference type="GO" id="GO:1900118">
    <property type="term" value="P:negative regulation of execution phase of apoptosis"/>
    <property type="evidence" value="ECO:0007669"/>
    <property type="project" value="Ensembl"/>
</dbReference>
<evidence type="ECO:0000313" key="5">
    <source>
        <dbReference type="RefSeq" id="XP_026542241.1"/>
    </source>
</evidence>
<dbReference type="GO" id="GO:0005634">
    <property type="term" value="C:nucleus"/>
    <property type="evidence" value="ECO:0007669"/>
    <property type="project" value="Ensembl"/>
</dbReference>
<evidence type="ECO:0000259" key="3">
    <source>
        <dbReference type="PROSITE" id="PS51135"/>
    </source>
</evidence>
<dbReference type="GO" id="GO:1902511">
    <property type="term" value="P:negative regulation of apoptotic DNA fragmentation"/>
    <property type="evidence" value="ECO:0007669"/>
    <property type="project" value="Ensembl"/>
</dbReference>
<dbReference type="InterPro" id="IPR003508">
    <property type="entry name" value="CIDE-N_dom"/>
</dbReference>
<keyword evidence="1 2" id="KW-0053">Apoptosis</keyword>
<evidence type="ECO:0000256" key="1">
    <source>
        <dbReference type="ARBA" id="ARBA00022703"/>
    </source>
</evidence>
<organism evidence="4 5">
    <name type="scientific">Notechis scutatus</name>
    <name type="common">mainland tiger snake</name>
    <dbReference type="NCBI Taxonomy" id="8663"/>
    <lineage>
        <taxon>Eukaryota</taxon>
        <taxon>Metazoa</taxon>
        <taxon>Chordata</taxon>
        <taxon>Craniata</taxon>
        <taxon>Vertebrata</taxon>
        <taxon>Euteleostomi</taxon>
        <taxon>Lepidosauria</taxon>
        <taxon>Squamata</taxon>
        <taxon>Bifurcata</taxon>
        <taxon>Unidentata</taxon>
        <taxon>Episquamata</taxon>
        <taxon>Toxicofera</taxon>
        <taxon>Serpentes</taxon>
        <taxon>Colubroidea</taxon>
        <taxon>Elapidae</taxon>
        <taxon>Hydrophiinae</taxon>
        <taxon>Notechis</taxon>
    </lineage>
</organism>
<dbReference type="PROSITE" id="PS51135">
    <property type="entry name" value="CIDE_N"/>
    <property type="match status" value="1"/>
</dbReference>
<dbReference type="GO" id="GO:0005886">
    <property type="term" value="C:plasma membrane"/>
    <property type="evidence" value="ECO:0007669"/>
    <property type="project" value="Ensembl"/>
</dbReference>
<sequence length="321" mass="36343">MAEGGSRLPLLKQCLIRRTGQQEQLGVAASSLQELKRKACHLLAIDLASQPVTLVLAEDGTIIEDNDYFLCLPQNTKFEVVAKNEKWTSTGEGTTWLEEEITNKTEVDTSGEKWKVLARQLKNDLSTIVLMSEEDLQELVDVPCSDLAGELAENPLQTQRLQASLQETLDRREEERRSRQLLKLYLQAIKKEDQATPTAQEARTLLFVSSIRSREEIRRRHRYCGPGEQWPKLSRKDSAERLRCCCAERKACPRTQSGQPRFRADLQRGFGSSFSDPTLGQTQDRILKGGMWAGAIKATATISLSKFIEEHLQRKEKTTRA</sequence>
<name>A0A6J1VGH6_9SAUR</name>
<gene>
    <name evidence="5" type="primary">DFFA</name>
</gene>
<dbReference type="Gene3D" id="1.10.1490.10">
    <property type="entry name" value="C-terminal domain of DFF45/ICAD (DFF-C domain)"/>
    <property type="match status" value="1"/>
</dbReference>
<protein>
    <submittedName>
        <fullName evidence="5">DNAation factor subunit alpha isoform X2</fullName>
    </submittedName>
</protein>
<dbReference type="InterPro" id="IPR015121">
    <property type="entry name" value="DNA_fragmentation_mid_dom"/>
</dbReference>
<dbReference type="AlphaFoldDB" id="A0A6J1VGH6"/>
<dbReference type="GO" id="GO:0043065">
    <property type="term" value="P:positive regulation of apoptotic process"/>
    <property type="evidence" value="ECO:0007669"/>
    <property type="project" value="Ensembl"/>
</dbReference>
<dbReference type="GeneID" id="113424649"/>
<dbReference type="GO" id="GO:0060703">
    <property type="term" value="F:deoxyribonuclease inhibitor activity"/>
    <property type="evidence" value="ECO:0007669"/>
    <property type="project" value="Ensembl"/>
</dbReference>
<dbReference type="GO" id="GO:0000785">
    <property type="term" value="C:chromatin"/>
    <property type="evidence" value="ECO:0007669"/>
    <property type="project" value="Ensembl"/>
</dbReference>
<dbReference type="GO" id="GO:0070242">
    <property type="term" value="P:thymocyte apoptotic process"/>
    <property type="evidence" value="ECO:0007669"/>
    <property type="project" value="Ensembl"/>
</dbReference>
<dbReference type="PANTHER" id="PTHR12306">
    <property type="entry name" value="CELL DEATH ACTIVATOR CIDE"/>
    <property type="match status" value="1"/>
</dbReference>
<dbReference type="Pfam" id="PF02017">
    <property type="entry name" value="CIDE-N"/>
    <property type="match status" value="1"/>
</dbReference>
<dbReference type="CTD" id="1676"/>
<dbReference type="SUPFAM" id="SSF54277">
    <property type="entry name" value="CAD &amp; PB1 domains"/>
    <property type="match status" value="1"/>
</dbReference>
<dbReference type="Gene3D" id="3.10.20.10">
    <property type="match status" value="1"/>
</dbReference>
<accession>A0A6J1VGH6</accession>
<dbReference type="RefSeq" id="XP_026542241.1">
    <property type="nucleotide sequence ID" value="XM_026686456.1"/>
</dbReference>
<dbReference type="GO" id="GO:0019904">
    <property type="term" value="F:protein domain specific binding"/>
    <property type="evidence" value="ECO:0007669"/>
    <property type="project" value="Ensembl"/>
</dbReference>
<dbReference type="GO" id="GO:0005829">
    <property type="term" value="C:cytosol"/>
    <property type="evidence" value="ECO:0007669"/>
    <property type="project" value="Ensembl"/>
</dbReference>
<dbReference type="SMART" id="SM00266">
    <property type="entry name" value="CAD"/>
    <property type="match status" value="1"/>
</dbReference>
<evidence type="ECO:0000256" key="2">
    <source>
        <dbReference type="PROSITE-ProRule" id="PRU00447"/>
    </source>
</evidence>
<dbReference type="GO" id="GO:0032991">
    <property type="term" value="C:protein-containing complex"/>
    <property type="evidence" value="ECO:0007669"/>
    <property type="project" value="Ensembl"/>
</dbReference>
<dbReference type="Proteomes" id="UP000504612">
    <property type="component" value="Unplaced"/>
</dbReference>
<evidence type="ECO:0000313" key="4">
    <source>
        <dbReference type="Proteomes" id="UP000504612"/>
    </source>
</evidence>